<dbReference type="Pfam" id="PF05521">
    <property type="entry name" value="Phage_HCP"/>
    <property type="match status" value="1"/>
</dbReference>
<comment type="caution">
    <text evidence="1">The sequence shown here is derived from an EMBL/GenBank/DDBJ whole genome shotgun (WGS) entry which is preliminary data.</text>
</comment>
<protein>
    <submittedName>
        <fullName evidence="1">Phage head closure protein</fullName>
    </submittedName>
</protein>
<organism evidence="1 2">
    <name type="scientific">Halomonas eurihalina</name>
    <dbReference type="NCBI Taxonomy" id="42566"/>
    <lineage>
        <taxon>Bacteria</taxon>
        <taxon>Pseudomonadati</taxon>
        <taxon>Pseudomonadota</taxon>
        <taxon>Gammaproteobacteria</taxon>
        <taxon>Oceanospirillales</taxon>
        <taxon>Halomonadaceae</taxon>
        <taxon>Halomonas</taxon>
    </lineage>
</organism>
<evidence type="ECO:0000313" key="1">
    <source>
        <dbReference type="EMBL" id="TZG41288.1"/>
    </source>
</evidence>
<sequence length="110" mass="12071">MRAGKLRHRVRIERPEQGQDPVTGGPVTNWVLVATVWASIEPLSAREFIAAQASQSEVSARVVIRYRDGIDATMRIVHRGKVFNVAGVLPDPESGRHYLTLPVSEGVNDG</sequence>
<dbReference type="InterPro" id="IPR038666">
    <property type="entry name" value="SSP1_head-tail_sf"/>
</dbReference>
<gene>
    <name evidence="1" type="ORF">FZZ93_01090</name>
</gene>
<dbReference type="Proteomes" id="UP000324260">
    <property type="component" value="Unassembled WGS sequence"/>
</dbReference>
<dbReference type="InterPro" id="IPR008767">
    <property type="entry name" value="Phage_SPP1_head-tail_adaptor"/>
</dbReference>
<name>A0A5D9DBL0_HALER</name>
<dbReference type="Gene3D" id="2.40.10.270">
    <property type="entry name" value="Bacteriophage SPP1 head-tail adaptor protein"/>
    <property type="match status" value="1"/>
</dbReference>
<evidence type="ECO:0000313" key="2">
    <source>
        <dbReference type="Proteomes" id="UP000324260"/>
    </source>
</evidence>
<reference evidence="1 2" key="1">
    <citation type="submission" date="2019-08" db="EMBL/GenBank/DDBJ databases">
        <title>Draft Genome Sequence of Halomonas eurihalina Isolated from Preserved Hide-surface.</title>
        <authorList>
            <person name="Hussain S.A."/>
            <person name="Xu A."/>
            <person name="Sarker M."/>
            <person name="Sommers C."/>
        </authorList>
    </citation>
    <scope>NUCLEOTIDE SEQUENCE [LARGE SCALE GENOMIC DNA]</scope>
    <source>
        <strain evidence="1 2">MS1</strain>
    </source>
</reference>
<dbReference type="NCBIfam" id="TIGR01563">
    <property type="entry name" value="gp16_SPP1"/>
    <property type="match status" value="1"/>
</dbReference>
<accession>A0A5D9DBL0</accession>
<dbReference type="AlphaFoldDB" id="A0A5D9DBL0"/>
<proteinExistence type="predicted"/>
<dbReference type="OrthoDB" id="8640229at2"/>
<dbReference type="EMBL" id="VTPU01000001">
    <property type="protein sequence ID" value="TZG41288.1"/>
    <property type="molecule type" value="Genomic_DNA"/>
</dbReference>
<dbReference type="RefSeq" id="WP_149320482.1">
    <property type="nucleotide sequence ID" value="NZ_JARWAH010000001.1"/>
</dbReference>
<keyword evidence="2" id="KW-1185">Reference proteome</keyword>